<evidence type="ECO:0000259" key="10">
    <source>
        <dbReference type="PROSITE" id="PS50110"/>
    </source>
</evidence>
<protein>
    <recommendedName>
        <fullName evidence="2">histidine kinase</fullName>
        <ecNumber evidence="2">2.7.13.3</ecNumber>
    </recommendedName>
</protein>
<feature type="domain" description="Histidine kinase" evidence="9">
    <location>
        <begin position="388"/>
        <end position="600"/>
    </location>
</feature>
<dbReference type="SMART" id="SM00387">
    <property type="entry name" value="HATPase_c"/>
    <property type="match status" value="1"/>
</dbReference>
<evidence type="ECO:0000256" key="8">
    <source>
        <dbReference type="SAM" id="MobiDB-lite"/>
    </source>
</evidence>
<dbReference type="InterPro" id="IPR036890">
    <property type="entry name" value="HATPase_C_sf"/>
</dbReference>
<feature type="coiled-coil region" evidence="7">
    <location>
        <begin position="340"/>
        <end position="367"/>
    </location>
</feature>
<dbReference type="Pfam" id="PF12860">
    <property type="entry name" value="PAS_7"/>
    <property type="match status" value="2"/>
</dbReference>
<dbReference type="PANTHER" id="PTHR43047">
    <property type="entry name" value="TWO-COMPONENT HISTIDINE PROTEIN KINASE"/>
    <property type="match status" value="1"/>
</dbReference>
<dbReference type="InterPro" id="IPR003661">
    <property type="entry name" value="HisK_dim/P_dom"/>
</dbReference>
<dbReference type="Pfam" id="PF00512">
    <property type="entry name" value="HisKA"/>
    <property type="match status" value="1"/>
</dbReference>
<evidence type="ECO:0000256" key="5">
    <source>
        <dbReference type="ARBA" id="ARBA00022777"/>
    </source>
</evidence>
<reference evidence="11 12" key="1">
    <citation type="submission" date="2016-10" db="EMBL/GenBank/DDBJ databases">
        <authorList>
            <person name="de Groot N.N."/>
        </authorList>
    </citation>
    <scope>NUCLEOTIDE SEQUENCE [LARGE SCALE GENOMIC DNA]</scope>
    <source>
        <strain evidence="12">DSM 938 / 37b4</strain>
    </source>
</reference>
<gene>
    <name evidence="11" type="ORF">SAMN04244550_01892</name>
</gene>
<dbReference type="RefSeq" id="WP_074553818.1">
    <property type="nucleotide sequence ID" value="NZ_CP119563.1"/>
</dbReference>
<evidence type="ECO:0000313" key="11">
    <source>
        <dbReference type="EMBL" id="SDF22674.1"/>
    </source>
</evidence>
<evidence type="ECO:0000256" key="3">
    <source>
        <dbReference type="ARBA" id="ARBA00022553"/>
    </source>
</evidence>
<dbReference type="CDD" id="cd00156">
    <property type="entry name" value="REC"/>
    <property type="match status" value="1"/>
</dbReference>
<keyword evidence="7" id="KW-0175">Coiled coil</keyword>
<accession>A0A1G7JD18</accession>
<feature type="modified residue" description="4-aspartylphosphate" evidence="6">
    <location>
        <position position="675"/>
    </location>
</feature>
<sequence length="748" mass="82313">MSPEDLQAAQALVDPRDPPERQTEKLLTIVGALIRHAEETPKDRGAAWVQFERAAMLEEQVRDRTRDLERALDLLNASNARLAEAHRETEAARLNLASAIETVQEGFALFDANDVLVMCNSRFNALLPDIRAQMKPGLTFTRYVEIAAGSRHLGMPDGMTRNDWVRMRLMRHQQHHFILTQQMGEDRWVQVSEHRTREGGTVILQTEVTDFIRREREARGRRLDDQAAVLRPTLEHLKIGVCLFDVRLHLLVWNERLAEFLTLPRNRLWRGMHFDALLEQVRGQFIFPGGHSARQLSDWVRRARRLETFQIEVTRDGGQVYEIFAQELPDGGFVVSLEDITEVRSTLAELSRANETLEARVTERTCELEDALASAERANASRARFVAAASHDLLQPLSAAKLYLASLGDDALTAPARRTLEKAQNALLSVEGILGALLDISRLESGRAAIDPSAVPLGPVFRQLADEFAPAAALKGLRLRVRPTEAVVFSDRAYLRRILQNLISNAIRYTARGSVLVAARRRGGLWRVEVRDSGQGIAEEHQDLIFREFQRIDAHASASEGMGLGLAIVERAAALLGHPLSLRSAPGCGATFSLDLTQAARPVTRAEPGRAVPALRDAEASELVVLLVENDPDLSRAMVQLLEKWGVSVLDVPSGEEALALVAATGLVPDRCLIDYQLGSGMSGLDCLAALRARLGPVSALIVTADRSEALGAEARALGVAMLQKPIPTEALSEFLFGAGSAGQPLTP</sequence>
<dbReference type="CDD" id="cd00082">
    <property type="entry name" value="HisKA"/>
    <property type="match status" value="1"/>
</dbReference>
<evidence type="ECO:0000313" key="12">
    <source>
        <dbReference type="Proteomes" id="UP000183812"/>
    </source>
</evidence>
<dbReference type="InterPro" id="IPR036097">
    <property type="entry name" value="HisK_dim/P_sf"/>
</dbReference>
<dbReference type="EC" id="2.7.13.3" evidence="2"/>
<keyword evidence="4" id="KW-0808">Transferase</keyword>
<dbReference type="EMBL" id="FNAY01000008">
    <property type="protein sequence ID" value="SDF22674.1"/>
    <property type="molecule type" value="Genomic_DNA"/>
</dbReference>
<dbReference type="Gene3D" id="3.30.450.20">
    <property type="entry name" value="PAS domain"/>
    <property type="match status" value="1"/>
</dbReference>
<dbReference type="InterPro" id="IPR004358">
    <property type="entry name" value="Sig_transdc_His_kin-like_C"/>
</dbReference>
<evidence type="ECO:0000256" key="2">
    <source>
        <dbReference type="ARBA" id="ARBA00012438"/>
    </source>
</evidence>
<dbReference type="GO" id="GO:0000155">
    <property type="term" value="F:phosphorelay sensor kinase activity"/>
    <property type="evidence" value="ECO:0007669"/>
    <property type="project" value="InterPro"/>
</dbReference>
<evidence type="ECO:0000256" key="7">
    <source>
        <dbReference type="SAM" id="Coils"/>
    </source>
</evidence>
<dbReference type="Gene3D" id="3.40.50.2300">
    <property type="match status" value="1"/>
</dbReference>
<dbReference type="InterPro" id="IPR011006">
    <property type="entry name" value="CheY-like_superfamily"/>
</dbReference>
<dbReference type="PANTHER" id="PTHR43047:SF9">
    <property type="entry name" value="HISTIDINE KINASE"/>
    <property type="match status" value="1"/>
</dbReference>
<dbReference type="Proteomes" id="UP000183812">
    <property type="component" value="Unassembled WGS sequence"/>
</dbReference>
<feature type="region of interest" description="Disordered" evidence="8">
    <location>
        <begin position="1"/>
        <end position="21"/>
    </location>
</feature>
<dbReference type="AlphaFoldDB" id="A0A1G7JD18"/>
<evidence type="ECO:0000256" key="1">
    <source>
        <dbReference type="ARBA" id="ARBA00000085"/>
    </source>
</evidence>
<dbReference type="Gene3D" id="3.30.565.10">
    <property type="entry name" value="Histidine kinase-like ATPase, C-terminal domain"/>
    <property type="match status" value="1"/>
</dbReference>
<dbReference type="SMART" id="SM00448">
    <property type="entry name" value="REC"/>
    <property type="match status" value="1"/>
</dbReference>
<keyword evidence="3 6" id="KW-0597">Phosphoprotein</keyword>
<dbReference type="GO" id="GO:0005886">
    <property type="term" value="C:plasma membrane"/>
    <property type="evidence" value="ECO:0007669"/>
    <property type="project" value="TreeGrafter"/>
</dbReference>
<evidence type="ECO:0000256" key="4">
    <source>
        <dbReference type="ARBA" id="ARBA00022679"/>
    </source>
</evidence>
<dbReference type="PROSITE" id="PS50109">
    <property type="entry name" value="HIS_KIN"/>
    <property type="match status" value="1"/>
</dbReference>
<dbReference type="InterPro" id="IPR003594">
    <property type="entry name" value="HATPase_dom"/>
</dbReference>
<dbReference type="SUPFAM" id="SSF47384">
    <property type="entry name" value="Homodimeric domain of signal transducing histidine kinase"/>
    <property type="match status" value="1"/>
</dbReference>
<evidence type="ECO:0000259" key="9">
    <source>
        <dbReference type="PROSITE" id="PS50109"/>
    </source>
</evidence>
<dbReference type="InterPro" id="IPR001789">
    <property type="entry name" value="Sig_transdc_resp-reg_receiver"/>
</dbReference>
<dbReference type="SUPFAM" id="SSF55874">
    <property type="entry name" value="ATPase domain of HSP90 chaperone/DNA topoisomerase II/histidine kinase"/>
    <property type="match status" value="1"/>
</dbReference>
<name>A0A1G7JD18_RHOCA</name>
<dbReference type="Pfam" id="PF02518">
    <property type="entry name" value="HATPase_c"/>
    <property type="match status" value="1"/>
</dbReference>
<dbReference type="Pfam" id="PF00072">
    <property type="entry name" value="Response_reg"/>
    <property type="match status" value="1"/>
</dbReference>
<proteinExistence type="predicted"/>
<dbReference type="PROSITE" id="PS50110">
    <property type="entry name" value="RESPONSE_REGULATORY"/>
    <property type="match status" value="1"/>
</dbReference>
<dbReference type="SUPFAM" id="SSF52172">
    <property type="entry name" value="CheY-like"/>
    <property type="match status" value="1"/>
</dbReference>
<keyword evidence="5 11" id="KW-0418">Kinase</keyword>
<dbReference type="GO" id="GO:0009927">
    <property type="term" value="F:histidine phosphotransfer kinase activity"/>
    <property type="evidence" value="ECO:0007669"/>
    <property type="project" value="TreeGrafter"/>
</dbReference>
<organism evidence="11 12">
    <name type="scientific">Rhodobacter capsulatus</name>
    <name type="common">Rhodopseudomonas capsulata</name>
    <dbReference type="NCBI Taxonomy" id="1061"/>
    <lineage>
        <taxon>Bacteria</taxon>
        <taxon>Pseudomonadati</taxon>
        <taxon>Pseudomonadota</taxon>
        <taxon>Alphaproteobacteria</taxon>
        <taxon>Rhodobacterales</taxon>
        <taxon>Rhodobacter group</taxon>
        <taxon>Rhodobacter</taxon>
    </lineage>
</organism>
<dbReference type="OrthoDB" id="9764438at2"/>
<dbReference type="InterPro" id="IPR005467">
    <property type="entry name" value="His_kinase_dom"/>
</dbReference>
<dbReference type="SMART" id="SM00388">
    <property type="entry name" value="HisKA"/>
    <property type="match status" value="1"/>
</dbReference>
<feature type="domain" description="Response regulatory" evidence="10">
    <location>
        <begin position="624"/>
        <end position="740"/>
    </location>
</feature>
<dbReference type="Gene3D" id="1.10.287.130">
    <property type="match status" value="1"/>
</dbReference>
<evidence type="ECO:0000256" key="6">
    <source>
        <dbReference type="PROSITE-ProRule" id="PRU00169"/>
    </source>
</evidence>
<comment type="catalytic activity">
    <reaction evidence="1">
        <text>ATP + protein L-histidine = ADP + protein N-phospho-L-histidine.</text>
        <dbReference type="EC" id="2.7.13.3"/>
    </reaction>
</comment>
<dbReference type="PRINTS" id="PR00344">
    <property type="entry name" value="BCTRLSENSOR"/>
</dbReference>
<dbReference type="FunFam" id="3.30.565.10:FF:000049">
    <property type="entry name" value="Two-component sensor histidine kinase"/>
    <property type="match status" value="1"/>
</dbReference>